<dbReference type="InterPro" id="IPR036388">
    <property type="entry name" value="WH-like_DNA-bd_sf"/>
</dbReference>
<dbReference type="KEGG" id="amur:ADH66_05850"/>
<evidence type="ECO:0000313" key="5">
    <source>
        <dbReference type="Proteomes" id="UP000596035"/>
    </source>
</evidence>
<dbReference type="AlphaFoldDB" id="A0A1Z2XP51"/>
<dbReference type="Gene3D" id="1.10.10.10">
    <property type="entry name" value="Winged helix-like DNA-binding domain superfamily/Winged helix DNA-binding domain"/>
    <property type="match status" value="1"/>
</dbReference>
<dbReference type="Pfam" id="PF08281">
    <property type="entry name" value="Sigma70_r4_2"/>
    <property type="match status" value="1"/>
</dbReference>
<protein>
    <submittedName>
        <fullName evidence="3">Sigma-70 family RNA polymerase sigma factor</fullName>
    </submittedName>
</protein>
<dbReference type="InterPro" id="IPR013249">
    <property type="entry name" value="RNA_pol_sigma70_r4_t2"/>
</dbReference>
<keyword evidence="4" id="KW-1185">Reference proteome</keyword>
<reference evidence="3 5" key="3">
    <citation type="submission" date="2020-11" db="EMBL/GenBank/DDBJ databases">
        <title>Closed and high quality bacterial genomes of the OMM12 community.</title>
        <authorList>
            <person name="Marbouty M."/>
            <person name="Lamy-Besnier Q."/>
            <person name="Debarbieux L."/>
            <person name="Koszul R."/>
        </authorList>
    </citation>
    <scope>NUCLEOTIDE SEQUENCE [LARGE SCALE GENOMIC DNA]</scope>
    <source>
        <strain evidence="3 5">KB18</strain>
    </source>
</reference>
<name>A0A1Z2XP51_9FIRM</name>
<dbReference type="GO" id="GO:0016987">
    <property type="term" value="F:sigma factor activity"/>
    <property type="evidence" value="ECO:0007669"/>
    <property type="project" value="InterPro"/>
</dbReference>
<gene>
    <name evidence="2" type="ORF">ADH66_05850</name>
    <name evidence="3" type="ORF">I5Q82_15935</name>
</gene>
<dbReference type="RefSeq" id="WP_066534458.1">
    <property type="nucleotide sequence ID" value="NZ_CP065321.1"/>
</dbReference>
<dbReference type="EMBL" id="CP021422">
    <property type="protein sequence ID" value="ASB40223.1"/>
    <property type="molecule type" value="Genomic_DNA"/>
</dbReference>
<dbReference type="EMBL" id="CP065321">
    <property type="protein sequence ID" value="QQR29510.1"/>
    <property type="molecule type" value="Genomic_DNA"/>
</dbReference>
<feature type="domain" description="RNA polymerase sigma factor 70 region 4 type 2" evidence="1">
    <location>
        <begin position="66"/>
        <end position="118"/>
    </location>
</feature>
<reference evidence="4" key="2">
    <citation type="submission" date="2017-05" db="EMBL/GenBank/DDBJ databases">
        <title>Improved OligoMM genomes.</title>
        <authorList>
            <person name="Garzetti D."/>
        </authorList>
    </citation>
    <scope>NUCLEOTIDE SEQUENCE [LARGE SCALE GENOMIC DNA]</scope>
    <source>
        <strain evidence="4">KB18</strain>
    </source>
</reference>
<dbReference type="InterPro" id="IPR013324">
    <property type="entry name" value="RNA_pol_sigma_r3/r4-like"/>
</dbReference>
<evidence type="ECO:0000259" key="1">
    <source>
        <dbReference type="Pfam" id="PF08281"/>
    </source>
</evidence>
<proteinExistence type="predicted"/>
<reference evidence="2" key="1">
    <citation type="journal article" date="2017" name="Genome Announc.">
        <title>High-Quality Whole-Genome Sequences of the Oligo-Mouse-Microbiota Bacterial Community.</title>
        <authorList>
            <person name="Garzetti D."/>
            <person name="Brugiroux S."/>
            <person name="Bunk B."/>
            <person name="Pukall R."/>
            <person name="McCoy K.D."/>
            <person name="Macpherson A.J."/>
            <person name="Stecher B."/>
        </authorList>
    </citation>
    <scope>NUCLEOTIDE SEQUENCE</scope>
    <source>
        <strain evidence="2">KB18</strain>
    </source>
</reference>
<evidence type="ECO:0000313" key="2">
    <source>
        <dbReference type="EMBL" id="ASB40223.1"/>
    </source>
</evidence>
<accession>A0A1Z2XP51</accession>
<dbReference type="Proteomes" id="UP000196710">
    <property type="component" value="Chromosome"/>
</dbReference>
<dbReference type="GO" id="GO:0006352">
    <property type="term" value="P:DNA-templated transcription initiation"/>
    <property type="evidence" value="ECO:0007669"/>
    <property type="project" value="InterPro"/>
</dbReference>
<dbReference type="SUPFAM" id="SSF88659">
    <property type="entry name" value="Sigma3 and sigma4 domains of RNA polymerase sigma factors"/>
    <property type="match status" value="1"/>
</dbReference>
<dbReference type="Proteomes" id="UP000596035">
    <property type="component" value="Chromosome"/>
</dbReference>
<evidence type="ECO:0000313" key="4">
    <source>
        <dbReference type="Proteomes" id="UP000196710"/>
    </source>
</evidence>
<organism evidence="3 5">
    <name type="scientific">Acutalibacter muris</name>
    <dbReference type="NCBI Taxonomy" id="1796620"/>
    <lineage>
        <taxon>Bacteria</taxon>
        <taxon>Bacillati</taxon>
        <taxon>Bacillota</taxon>
        <taxon>Clostridia</taxon>
        <taxon>Eubacteriales</taxon>
        <taxon>Acutalibacteraceae</taxon>
        <taxon>Acutalibacter</taxon>
    </lineage>
</organism>
<sequence length="129" mass="15411">MCDREQERDELRARFTKWMEVTLYRARLRYLRKESQKTETVPLDEVESWYLLTDVSSKGRFEFEQDRLAEAFAMLSHEKQAILSMLFAEEMTPAEVARVLHCSPQKVYDQRYQAIKSLRRNLQNGGEEK</sequence>
<evidence type="ECO:0000313" key="3">
    <source>
        <dbReference type="EMBL" id="QQR29510.1"/>
    </source>
</evidence>
<dbReference type="GO" id="GO:0003677">
    <property type="term" value="F:DNA binding"/>
    <property type="evidence" value="ECO:0007669"/>
    <property type="project" value="InterPro"/>
</dbReference>